<name>A0A6J4QE64_9ACTN</name>
<accession>A0A6J4QE64</accession>
<evidence type="ECO:0000313" key="1">
    <source>
        <dbReference type="EMBL" id="CAA9441391.1"/>
    </source>
</evidence>
<reference evidence="1" key="1">
    <citation type="submission" date="2020-02" db="EMBL/GenBank/DDBJ databases">
        <authorList>
            <person name="Meier V. D."/>
        </authorList>
    </citation>
    <scope>NUCLEOTIDE SEQUENCE</scope>
    <source>
        <strain evidence="1">AVDCRST_MAG82</strain>
    </source>
</reference>
<sequence length="26" mass="2928">MILYLNSRDVRVAFLPRRGSGASYEG</sequence>
<dbReference type="AlphaFoldDB" id="A0A6J4QE64"/>
<dbReference type="EMBL" id="CADCVA010000357">
    <property type="protein sequence ID" value="CAA9441391.1"/>
    <property type="molecule type" value="Genomic_DNA"/>
</dbReference>
<gene>
    <name evidence="1" type="ORF">AVDCRST_MAG82-2936</name>
</gene>
<organism evidence="1">
    <name type="scientific">uncultured Rubrobacteraceae bacterium</name>
    <dbReference type="NCBI Taxonomy" id="349277"/>
    <lineage>
        <taxon>Bacteria</taxon>
        <taxon>Bacillati</taxon>
        <taxon>Actinomycetota</taxon>
        <taxon>Rubrobacteria</taxon>
        <taxon>Rubrobacterales</taxon>
        <taxon>Rubrobacteraceae</taxon>
        <taxon>environmental samples</taxon>
    </lineage>
</organism>
<proteinExistence type="predicted"/>
<protein>
    <submittedName>
        <fullName evidence="1">Uncharacterized protein</fullName>
    </submittedName>
</protein>